<proteinExistence type="predicted"/>
<evidence type="ECO:0000259" key="2">
    <source>
        <dbReference type="Pfam" id="PF12323"/>
    </source>
</evidence>
<feature type="domain" description="Transposase putative helix-turn-helix" evidence="2">
    <location>
        <begin position="5"/>
        <end position="47"/>
    </location>
</feature>
<protein>
    <submittedName>
        <fullName evidence="3">Helix-turn-helix domain-containing protein</fullName>
    </submittedName>
</protein>
<feature type="compositionally biased region" description="Polar residues" evidence="1">
    <location>
        <begin position="113"/>
        <end position="133"/>
    </location>
</feature>
<dbReference type="InterPro" id="IPR021027">
    <property type="entry name" value="Transposase_put_HTH"/>
</dbReference>
<sequence length="133" mass="14181">MPIVRYRYRAYPEPGQVQALARAFGCARVVFNDAIRLRDDAFKAGEKLFDTDVQRRVVTLAKLTPEREWLAEVSSVVLVQACRTRAARSGTGSTRCPGSAGAGRWVIPGSGRARTTGSRSGSPATGSASPLGA</sequence>
<gene>
    <name evidence="3" type="ORF">MXD59_00985</name>
</gene>
<keyword evidence="4" id="KW-1185">Reference proteome</keyword>
<accession>A0ABT0JS43</accession>
<dbReference type="Pfam" id="PF12323">
    <property type="entry name" value="HTH_OrfB_IS605"/>
    <property type="match status" value="1"/>
</dbReference>
<dbReference type="Proteomes" id="UP001201873">
    <property type="component" value="Unassembled WGS sequence"/>
</dbReference>
<dbReference type="EMBL" id="JALKFT010000001">
    <property type="protein sequence ID" value="MCK9874370.1"/>
    <property type="molecule type" value="Genomic_DNA"/>
</dbReference>
<evidence type="ECO:0000256" key="1">
    <source>
        <dbReference type="SAM" id="MobiDB-lite"/>
    </source>
</evidence>
<evidence type="ECO:0000313" key="4">
    <source>
        <dbReference type="Proteomes" id="UP001201873"/>
    </source>
</evidence>
<evidence type="ECO:0000313" key="3">
    <source>
        <dbReference type="EMBL" id="MCK9874370.1"/>
    </source>
</evidence>
<comment type="caution">
    <text evidence="3">The sequence shown here is derived from an EMBL/GenBank/DDBJ whole genome shotgun (WGS) entry which is preliminary data.</text>
</comment>
<organism evidence="3 4">
    <name type="scientific">Frankia umida</name>
    <dbReference type="NCBI Taxonomy" id="573489"/>
    <lineage>
        <taxon>Bacteria</taxon>
        <taxon>Bacillati</taxon>
        <taxon>Actinomycetota</taxon>
        <taxon>Actinomycetes</taxon>
        <taxon>Frankiales</taxon>
        <taxon>Frankiaceae</taxon>
        <taxon>Frankia</taxon>
    </lineage>
</organism>
<dbReference type="RefSeq" id="WP_248823037.1">
    <property type="nucleotide sequence ID" value="NZ_JALKFT010000001.1"/>
</dbReference>
<reference evidence="3 4" key="1">
    <citation type="submission" date="2022-04" db="EMBL/GenBank/DDBJ databases">
        <title>Genome diversity in the genus Frankia.</title>
        <authorList>
            <person name="Carlos-Shanley C."/>
            <person name="Hahn D."/>
        </authorList>
    </citation>
    <scope>NUCLEOTIDE SEQUENCE [LARGE SCALE GENOMIC DNA]</scope>
    <source>
        <strain evidence="3 4">Ag45/Mut15</strain>
    </source>
</reference>
<feature type="region of interest" description="Disordered" evidence="1">
    <location>
        <begin position="87"/>
        <end position="133"/>
    </location>
</feature>
<name>A0ABT0JS43_9ACTN</name>